<keyword evidence="2" id="KW-1185">Reference proteome</keyword>
<dbReference type="Proteomes" id="UP000606921">
    <property type="component" value="Unassembled WGS sequence"/>
</dbReference>
<evidence type="ECO:0000313" key="2">
    <source>
        <dbReference type="Proteomes" id="UP000606921"/>
    </source>
</evidence>
<protein>
    <submittedName>
        <fullName evidence="1">Uncharacterized protein</fullName>
    </submittedName>
</protein>
<proteinExistence type="predicted"/>
<accession>A0ABN7JGZ1</accession>
<gene>
    <name evidence="1" type="ORF">REJC140_02879</name>
</gene>
<dbReference type="EMBL" id="CABFWF030000008">
    <property type="protein sequence ID" value="CAD7030763.1"/>
    <property type="molecule type" value="Genomic_DNA"/>
</dbReference>
<evidence type="ECO:0000313" key="1">
    <source>
        <dbReference type="EMBL" id="CAD7030763.1"/>
    </source>
</evidence>
<name>A0ABN7JGZ1_9HYPH</name>
<reference evidence="1 2" key="1">
    <citation type="submission" date="2020-11" db="EMBL/GenBank/DDBJ databases">
        <authorList>
            <person name="Lassalle F."/>
        </authorList>
    </citation>
    <scope>NUCLEOTIDE SEQUENCE [LARGE SCALE GENOMIC DNA]</scope>
    <source>
        <strain evidence="1 2">JC140</strain>
    </source>
</reference>
<sequence length="70" mass="7593">MPRAAAKVKDCLSCVTLDVAQEMPNYIAVSVLPEKWHGSEPGAGPLWREYYGALAMSVPPAIKPADSFYP</sequence>
<organism evidence="1 2">
    <name type="scientific">Pseudorhizobium endolithicum</name>
    <dbReference type="NCBI Taxonomy" id="1191678"/>
    <lineage>
        <taxon>Bacteria</taxon>
        <taxon>Pseudomonadati</taxon>
        <taxon>Pseudomonadota</taxon>
        <taxon>Alphaproteobacteria</taxon>
        <taxon>Hyphomicrobiales</taxon>
        <taxon>Rhizobiaceae</taxon>
        <taxon>Rhizobium/Agrobacterium group</taxon>
        <taxon>Pseudorhizobium</taxon>
    </lineage>
</organism>
<comment type="caution">
    <text evidence="1">The sequence shown here is derived from an EMBL/GenBank/DDBJ whole genome shotgun (WGS) entry which is preliminary data.</text>
</comment>